<accession>A0A0J9HC88</accession>
<keyword evidence="1" id="KW-0812">Transmembrane</keyword>
<keyword evidence="1" id="KW-0472">Membrane</keyword>
<protein>
    <submittedName>
        <fullName evidence="2">Uncharacterized protein</fullName>
    </submittedName>
</protein>
<reference evidence="2" key="1">
    <citation type="submission" date="2010-03" db="EMBL/GenBank/DDBJ databases">
        <title>Annotation of Blastomyces dermatitidis strain ATCC 18188.</title>
        <authorList>
            <consortium name="The Broad Institute Genome Sequencing Platform"/>
            <consortium name="Broad Institute Genome Sequencing Center for Infectious Disease."/>
            <person name="Cuomo C."/>
            <person name="Klein B."/>
            <person name="Sullivan T."/>
            <person name="Heitman J."/>
            <person name="Young S."/>
            <person name="Zeng Q."/>
            <person name="Gargeya S."/>
            <person name="Alvarado L."/>
            <person name="Berlin A.M."/>
            <person name="Chapman S.B."/>
            <person name="Chen Z."/>
            <person name="Freedman E."/>
            <person name="Gellesch M."/>
            <person name="Goldberg J."/>
            <person name="Griggs A."/>
            <person name="Gujja S."/>
            <person name="Heilman E."/>
            <person name="Heiman D."/>
            <person name="Howarth C."/>
            <person name="Mehta T."/>
            <person name="Neiman D."/>
            <person name="Pearson M."/>
            <person name="Roberts A."/>
            <person name="Saif S."/>
            <person name="Shea T."/>
            <person name="Shenoy N."/>
            <person name="Sisk P."/>
            <person name="Stolte C."/>
            <person name="Sykes S."/>
            <person name="White J."/>
            <person name="Yandava C."/>
            <person name="Haas B."/>
            <person name="Nusbaum C."/>
            <person name="Birren B."/>
        </authorList>
    </citation>
    <scope>NUCLEOTIDE SEQUENCE</scope>
    <source>
        <strain evidence="2">ATCC 18188</strain>
    </source>
</reference>
<evidence type="ECO:0000313" key="2">
    <source>
        <dbReference type="EMBL" id="KMW66614.1"/>
    </source>
</evidence>
<feature type="transmembrane region" description="Helical" evidence="1">
    <location>
        <begin position="50"/>
        <end position="72"/>
    </location>
</feature>
<keyword evidence="1" id="KW-1133">Transmembrane helix</keyword>
<evidence type="ECO:0000256" key="1">
    <source>
        <dbReference type="SAM" id="Phobius"/>
    </source>
</evidence>
<organism evidence="2">
    <name type="scientific">Ajellomyces dermatitidis (strain ATCC 18188 / CBS 674.68)</name>
    <name type="common">Blastomyces dermatitidis</name>
    <dbReference type="NCBI Taxonomy" id="653446"/>
    <lineage>
        <taxon>Eukaryota</taxon>
        <taxon>Fungi</taxon>
        <taxon>Dikarya</taxon>
        <taxon>Ascomycota</taxon>
        <taxon>Pezizomycotina</taxon>
        <taxon>Eurotiomycetes</taxon>
        <taxon>Eurotiomycetidae</taxon>
        <taxon>Onygenales</taxon>
        <taxon>Ajellomycetaceae</taxon>
        <taxon>Blastomyces</taxon>
    </lineage>
</organism>
<sequence length="114" mass="12447">MAPLRIIIIPGPGGSDGREPLHMARAKVSNNRGLSNLGLPSFSSFSCQKIFTIQFVLLLIIIGVLIAIYGYVWPEESKSLGLEVPPLQLLGQTAHVLRVDLGQPSRLFDICHID</sequence>
<dbReference type="AlphaFoldDB" id="A0A0J9HC88"/>
<dbReference type="Proteomes" id="UP000007802">
    <property type="component" value="Unassembled WGS sequence"/>
</dbReference>
<name>A0A0J9HC88_AJEDA</name>
<gene>
    <name evidence="2" type="ORF">BDDG_11615</name>
</gene>
<proteinExistence type="predicted"/>
<dbReference type="EMBL" id="GG749408">
    <property type="protein sequence ID" value="KMW66614.1"/>
    <property type="molecule type" value="Genomic_DNA"/>
</dbReference>